<gene>
    <name evidence="2" type="ORF">L9F63_015785</name>
</gene>
<evidence type="ECO:0000313" key="3">
    <source>
        <dbReference type="Proteomes" id="UP001233999"/>
    </source>
</evidence>
<dbReference type="EMBL" id="JASPKZ010003832">
    <property type="protein sequence ID" value="KAJ9592550.1"/>
    <property type="molecule type" value="Genomic_DNA"/>
</dbReference>
<feature type="compositionally biased region" description="Polar residues" evidence="1">
    <location>
        <begin position="152"/>
        <end position="164"/>
    </location>
</feature>
<evidence type="ECO:0000256" key="1">
    <source>
        <dbReference type="SAM" id="MobiDB-lite"/>
    </source>
</evidence>
<name>A0AAD8A4P1_DIPPU</name>
<accession>A0AAD8A4P1</accession>
<proteinExistence type="predicted"/>
<keyword evidence="3" id="KW-1185">Reference proteome</keyword>
<dbReference type="Proteomes" id="UP001233999">
    <property type="component" value="Unassembled WGS sequence"/>
</dbReference>
<feature type="region of interest" description="Disordered" evidence="1">
    <location>
        <begin position="1"/>
        <end position="89"/>
    </location>
</feature>
<evidence type="ECO:0000313" key="2">
    <source>
        <dbReference type="EMBL" id="KAJ9592550.1"/>
    </source>
</evidence>
<feature type="non-terminal residue" evidence="2">
    <location>
        <position position="1"/>
    </location>
</feature>
<comment type="caution">
    <text evidence="2">The sequence shown here is derived from an EMBL/GenBank/DDBJ whole genome shotgun (WGS) entry which is preliminary data.</text>
</comment>
<feature type="compositionally biased region" description="Basic residues" evidence="1">
    <location>
        <begin position="141"/>
        <end position="151"/>
    </location>
</feature>
<feature type="compositionally biased region" description="Low complexity" evidence="1">
    <location>
        <begin position="1"/>
        <end position="16"/>
    </location>
</feature>
<organism evidence="2 3">
    <name type="scientific">Diploptera punctata</name>
    <name type="common">Pacific beetle cockroach</name>
    <dbReference type="NCBI Taxonomy" id="6984"/>
    <lineage>
        <taxon>Eukaryota</taxon>
        <taxon>Metazoa</taxon>
        <taxon>Ecdysozoa</taxon>
        <taxon>Arthropoda</taxon>
        <taxon>Hexapoda</taxon>
        <taxon>Insecta</taxon>
        <taxon>Pterygota</taxon>
        <taxon>Neoptera</taxon>
        <taxon>Polyneoptera</taxon>
        <taxon>Dictyoptera</taxon>
        <taxon>Blattodea</taxon>
        <taxon>Blaberoidea</taxon>
        <taxon>Blaberidae</taxon>
        <taxon>Diplopterinae</taxon>
        <taxon>Diploptera</taxon>
    </lineage>
</organism>
<sequence length="305" mass="33922">GEPAFGDAISSSFISDSSEKTNVIDMLSGTNSGVDDTFQGPPSPQPNESPPSNNFQSQQNQHSSKMSSGATSKSDKHQRRKKPLENIPNIVIENDNRNLENCRLDISKSSAKQLDRNISRRLENPRGSCPDITISQVVSPRPKRRKHKGRYRQQNVDNPISNSPHRGLRHNASSPNLDTCNKNNSEKYKGLNTLLVPTPVRCVHSELSKSAPCDTWCFMDPIDLDTDQGNVSPYPSTSSDSPPFRIRSCTSPETMYSREEQRTSNNSWFKPLLPSFSGVVEGTSQVCSHKSFYNKIGYSVPPCHQ</sequence>
<protein>
    <submittedName>
        <fullName evidence="2">Uncharacterized protein</fullName>
    </submittedName>
</protein>
<reference evidence="2" key="1">
    <citation type="journal article" date="2023" name="IScience">
        <title>Live-bearing cockroach genome reveals convergent evolutionary mechanisms linked to viviparity in insects and beyond.</title>
        <authorList>
            <person name="Fouks B."/>
            <person name="Harrison M.C."/>
            <person name="Mikhailova A.A."/>
            <person name="Marchal E."/>
            <person name="English S."/>
            <person name="Carruthers M."/>
            <person name="Jennings E.C."/>
            <person name="Chiamaka E.L."/>
            <person name="Frigard R.A."/>
            <person name="Pippel M."/>
            <person name="Attardo G.M."/>
            <person name="Benoit J.B."/>
            <person name="Bornberg-Bauer E."/>
            <person name="Tobe S.S."/>
        </authorList>
    </citation>
    <scope>NUCLEOTIDE SEQUENCE</scope>
    <source>
        <strain evidence="2">Stay&amp;Tobe</strain>
    </source>
</reference>
<reference evidence="2" key="2">
    <citation type="submission" date="2023-05" db="EMBL/GenBank/DDBJ databases">
        <authorList>
            <person name="Fouks B."/>
        </authorList>
    </citation>
    <scope>NUCLEOTIDE SEQUENCE</scope>
    <source>
        <strain evidence="2">Stay&amp;Tobe</strain>
        <tissue evidence="2">Testes</tissue>
    </source>
</reference>
<feature type="region of interest" description="Disordered" evidence="1">
    <location>
        <begin position="117"/>
        <end position="178"/>
    </location>
</feature>
<dbReference type="AlphaFoldDB" id="A0AAD8A4P1"/>
<feature type="compositionally biased region" description="Low complexity" evidence="1">
    <location>
        <begin position="50"/>
        <end position="72"/>
    </location>
</feature>